<evidence type="ECO:0000313" key="19">
    <source>
        <dbReference type="EMBL" id="CAG9822315.1"/>
    </source>
</evidence>
<evidence type="ECO:0000256" key="4">
    <source>
        <dbReference type="ARBA" id="ARBA00022792"/>
    </source>
</evidence>
<comment type="catalytic activity">
    <reaction evidence="15">
        <text>ATP + H2O = ADP + phosphate + H(+)</text>
        <dbReference type="Rhea" id="RHEA:13065"/>
        <dbReference type="ChEBI" id="CHEBI:15377"/>
        <dbReference type="ChEBI" id="CHEBI:15378"/>
        <dbReference type="ChEBI" id="CHEBI:30616"/>
        <dbReference type="ChEBI" id="CHEBI:43474"/>
        <dbReference type="ChEBI" id="CHEBI:456216"/>
        <dbReference type="EC" id="5.6.2.3"/>
    </reaction>
</comment>
<dbReference type="PANTHER" id="PTHR12873:SF0">
    <property type="entry name" value="TWINKLE MTDNA HELICASE"/>
    <property type="match status" value="1"/>
</dbReference>
<keyword evidence="11" id="KW-0472">Membrane</keyword>
<keyword evidence="5" id="KW-0378">Hydrolase</keyword>
<keyword evidence="8" id="KW-0809">Transit peptide</keyword>
<dbReference type="GO" id="GO:0042645">
    <property type="term" value="C:mitochondrial nucleoid"/>
    <property type="evidence" value="ECO:0007669"/>
    <property type="project" value="UniProtKB-SubCell"/>
</dbReference>
<dbReference type="GO" id="GO:0043139">
    <property type="term" value="F:5'-3' DNA helicase activity"/>
    <property type="evidence" value="ECO:0007669"/>
    <property type="project" value="UniProtKB-EC"/>
</dbReference>
<dbReference type="GO" id="GO:0003697">
    <property type="term" value="F:single-stranded DNA binding"/>
    <property type="evidence" value="ECO:0007669"/>
    <property type="project" value="InterPro"/>
</dbReference>
<evidence type="ECO:0000256" key="3">
    <source>
        <dbReference type="ARBA" id="ARBA00022741"/>
    </source>
</evidence>
<evidence type="ECO:0000256" key="8">
    <source>
        <dbReference type="ARBA" id="ARBA00022946"/>
    </source>
</evidence>
<dbReference type="PROSITE" id="PS51199">
    <property type="entry name" value="SF4_HELICASE"/>
    <property type="match status" value="1"/>
</dbReference>
<evidence type="ECO:0000256" key="15">
    <source>
        <dbReference type="ARBA" id="ARBA00048954"/>
    </source>
</evidence>
<reference evidence="19" key="1">
    <citation type="submission" date="2022-01" db="EMBL/GenBank/DDBJ databases">
        <authorList>
            <person name="King R."/>
        </authorList>
    </citation>
    <scope>NUCLEOTIDE SEQUENCE</scope>
</reference>
<dbReference type="PANTHER" id="PTHR12873">
    <property type="entry name" value="T7-LIKE MITOCHONDRIAL DNA HELICASE"/>
    <property type="match status" value="1"/>
</dbReference>
<feature type="non-terminal residue" evidence="19">
    <location>
        <position position="666"/>
    </location>
</feature>
<evidence type="ECO:0000256" key="16">
    <source>
        <dbReference type="ARBA" id="ARBA00075597"/>
    </source>
</evidence>
<evidence type="ECO:0000313" key="20">
    <source>
        <dbReference type="Proteomes" id="UP001153737"/>
    </source>
</evidence>
<dbReference type="AlphaFoldDB" id="A0A9N9X6N6"/>
<dbReference type="OrthoDB" id="275278at2759"/>
<keyword evidence="9" id="KW-0446">Lipid-binding</keyword>
<keyword evidence="13" id="KW-1135">Mitochondrion nucleoid</keyword>
<evidence type="ECO:0000256" key="11">
    <source>
        <dbReference type="ARBA" id="ARBA00023136"/>
    </source>
</evidence>
<dbReference type="Proteomes" id="UP001153737">
    <property type="component" value="Chromosome 5"/>
</dbReference>
<dbReference type="FunFam" id="3.40.50.300:FF:000845">
    <property type="entry name" value="Mitochondrial helicase twinkle"/>
    <property type="match status" value="1"/>
</dbReference>
<dbReference type="GO" id="GO:0006264">
    <property type="term" value="P:mitochondrial DNA replication"/>
    <property type="evidence" value="ECO:0007669"/>
    <property type="project" value="TreeGrafter"/>
</dbReference>
<keyword evidence="4" id="KW-0999">Mitochondrion inner membrane</keyword>
<dbReference type="InterPro" id="IPR027417">
    <property type="entry name" value="P-loop_NTPase"/>
</dbReference>
<gene>
    <name evidence="19" type="ORF">PHAECO_LOCUS9611</name>
</gene>
<proteinExistence type="predicted"/>
<keyword evidence="7" id="KW-0067">ATP-binding</keyword>
<reference evidence="19" key="2">
    <citation type="submission" date="2022-10" db="EMBL/GenBank/DDBJ databases">
        <authorList>
            <consortium name="ENA_rothamsted_submissions"/>
            <consortium name="culmorum"/>
            <person name="King R."/>
        </authorList>
    </citation>
    <scope>NUCLEOTIDE SEQUENCE</scope>
</reference>
<dbReference type="InterPro" id="IPR027032">
    <property type="entry name" value="Twinkle-like"/>
</dbReference>
<evidence type="ECO:0000256" key="10">
    <source>
        <dbReference type="ARBA" id="ARBA00023128"/>
    </source>
</evidence>
<evidence type="ECO:0000256" key="6">
    <source>
        <dbReference type="ARBA" id="ARBA00022806"/>
    </source>
</evidence>
<dbReference type="GO" id="GO:0005743">
    <property type="term" value="C:mitochondrial inner membrane"/>
    <property type="evidence" value="ECO:0007669"/>
    <property type="project" value="UniProtKB-SubCell"/>
</dbReference>
<comment type="subcellular location">
    <subcellularLocation>
        <location evidence="2">Mitochondrion inner membrane</location>
        <topology evidence="2">Peripheral membrane protein</topology>
    </subcellularLocation>
    <subcellularLocation>
        <location evidence="1">Mitochondrion matrix</location>
        <location evidence="1">Mitochondrion nucleoid</location>
    </subcellularLocation>
</comment>
<dbReference type="GO" id="GO:0008289">
    <property type="term" value="F:lipid binding"/>
    <property type="evidence" value="ECO:0007669"/>
    <property type="project" value="UniProtKB-KW"/>
</dbReference>
<evidence type="ECO:0000256" key="14">
    <source>
        <dbReference type="ARBA" id="ARBA00044969"/>
    </source>
</evidence>
<dbReference type="GO" id="GO:0016787">
    <property type="term" value="F:hydrolase activity"/>
    <property type="evidence" value="ECO:0007669"/>
    <property type="project" value="UniProtKB-KW"/>
</dbReference>
<dbReference type="Gene3D" id="3.40.50.300">
    <property type="entry name" value="P-loop containing nucleotide triphosphate hydrolases"/>
    <property type="match status" value="1"/>
</dbReference>
<protein>
    <recommendedName>
        <fullName evidence="14">DNA 5'-3' helicase</fullName>
        <ecNumber evidence="14">5.6.2.3</ecNumber>
    </recommendedName>
    <alternativeName>
        <fullName evidence="16">Twinkle protein, mitochondrial</fullName>
    </alternativeName>
</protein>
<evidence type="ECO:0000256" key="12">
    <source>
        <dbReference type="ARBA" id="ARBA00023235"/>
    </source>
</evidence>
<keyword evidence="20" id="KW-1185">Reference proteome</keyword>
<keyword evidence="6" id="KW-0347">Helicase</keyword>
<evidence type="ECO:0000256" key="2">
    <source>
        <dbReference type="ARBA" id="ARBA00004637"/>
    </source>
</evidence>
<feature type="domain" description="SF4 helicase" evidence="18">
    <location>
        <begin position="392"/>
        <end position="645"/>
    </location>
</feature>
<dbReference type="SUPFAM" id="SSF52540">
    <property type="entry name" value="P-loop containing nucleoside triphosphate hydrolases"/>
    <property type="match status" value="1"/>
</dbReference>
<accession>A0A9N9X6N6</accession>
<keyword evidence="3" id="KW-0547">Nucleotide-binding</keyword>
<dbReference type="InterPro" id="IPR007694">
    <property type="entry name" value="DNA_helicase_DnaB-like_C"/>
</dbReference>
<feature type="region of interest" description="Disordered" evidence="17">
    <location>
        <begin position="638"/>
        <end position="666"/>
    </location>
</feature>
<sequence length="666" mass="76274">WLCLEPGAQFGAYFIFFVFKILVESKKLVLVYSIKQKKIIMNGILFRRTAMKILKNRESLLKPGNEYRREYNEVAVDDIPEVSTSSIKRTMRLNNVNYEEGFTCFSVPCTLCQKPLKTTKLYINKYTGMYMCAACKKTGQWNELESSFNRRTKKIRAKDEEAVSEIDKLKQALDNIRSITRDIKSLDEESFQNVLKKFRLPVVSNSTFETLDVRIDEKRTSMYFPLENVESEIVGYRKIHSRTNEDVVLPTETYGGVLSGKVPRSKDTAVLVPNIADFLVLMNAKVSSNVVCLPKGVNSLPQYALPSLERFKKLVLWFGTDNKSWNAAKLFAKKLEEKRCHLVRPTDQQKLPHLDATQDFKSIIAAAQPVWHKSITTFSTLRAEVLSDLQNIDKVQGVKWRRFPTLNKILQGHRSGELTVFTGPTGCGKTTFISEYSLDLAMQGVNTLWGSFEIRNARLAKTMLQQLSGLPLDENLHLFDQWADQFEQLPIHFMTFHGHQSIKIVMETIEHATYVYDISHVIIDNLQFMMGVSEEQRFVDRFGKQDAIIGAFREFATKKNCHVTLVIHPRKERDDEDLTASSIFGGAKASQEADNVLIMQDRRLTTVRGKKYLQIVKNRYSGDLGIMPLEFDKSSLSFQQKKTRTKKLEESHETSPNSGSDQEVSK</sequence>
<evidence type="ECO:0000259" key="18">
    <source>
        <dbReference type="PROSITE" id="PS51199"/>
    </source>
</evidence>
<feature type="compositionally biased region" description="Polar residues" evidence="17">
    <location>
        <begin position="654"/>
        <end position="666"/>
    </location>
</feature>
<dbReference type="Pfam" id="PF13481">
    <property type="entry name" value="AAA_25"/>
    <property type="match status" value="1"/>
</dbReference>
<dbReference type="CDD" id="cd01122">
    <property type="entry name" value="Twinkle_C"/>
    <property type="match status" value="1"/>
</dbReference>
<evidence type="ECO:0000256" key="17">
    <source>
        <dbReference type="SAM" id="MobiDB-lite"/>
    </source>
</evidence>
<dbReference type="EMBL" id="OU896711">
    <property type="protein sequence ID" value="CAG9822315.1"/>
    <property type="molecule type" value="Genomic_DNA"/>
</dbReference>
<evidence type="ECO:0000256" key="5">
    <source>
        <dbReference type="ARBA" id="ARBA00022801"/>
    </source>
</evidence>
<dbReference type="EC" id="5.6.2.3" evidence="14"/>
<organism evidence="19 20">
    <name type="scientific">Phaedon cochleariae</name>
    <name type="common">Mustard beetle</name>
    <dbReference type="NCBI Taxonomy" id="80249"/>
    <lineage>
        <taxon>Eukaryota</taxon>
        <taxon>Metazoa</taxon>
        <taxon>Ecdysozoa</taxon>
        <taxon>Arthropoda</taxon>
        <taxon>Hexapoda</taxon>
        <taxon>Insecta</taxon>
        <taxon>Pterygota</taxon>
        <taxon>Neoptera</taxon>
        <taxon>Endopterygota</taxon>
        <taxon>Coleoptera</taxon>
        <taxon>Polyphaga</taxon>
        <taxon>Cucujiformia</taxon>
        <taxon>Chrysomeloidea</taxon>
        <taxon>Chrysomelidae</taxon>
        <taxon>Chrysomelinae</taxon>
        <taxon>Chrysomelini</taxon>
        <taxon>Phaedon</taxon>
    </lineage>
</organism>
<keyword evidence="10" id="KW-0496">Mitochondrion</keyword>
<evidence type="ECO:0000256" key="13">
    <source>
        <dbReference type="ARBA" id="ARBA00023271"/>
    </source>
</evidence>
<dbReference type="GO" id="GO:0005524">
    <property type="term" value="F:ATP binding"/>
    <property type="evidence" value="ECO:0007669"/>
    <property type="project" value="UniProtKB-KW"/>
</dbReference>
<dbReference type="Gene3D" id="3.40.1360.10">
    <property type="match status" value="1"/>
</dbReference>
<evidence type="ECO:0000256" key="9">
    <source>
        <dbReference type="ARBA" id="ARBA00023121"/>
    </source>
</evidence>
<evidence type="ECO:0000256" key="7">
    <source>
        <dbReference type="ARBA" id="ARBA00022840"/>
    </source>
</evidence>
<keyword evidence="12" id="KW-0413">Isomerase</keyword>
<evidence type="ECO:0000256" key="1">
    <source>
        <dbReference type="ARBA" id="ARBA00004436"/>
    </source>
</evidence>
<name>A0A9N9X6N6_PHACE</name>